<dbReference type="AlphaFoldDB" id="A0A2S5D188"/>
<name>A0A2S5D188_LYSSH</name>
<protein>
    <submittedName>
        <fullName evidence="2">Demethylrebeccamycin-D-glucose O-methyltransferase</fullName>
        <ecNumber evidence="2">2.1.1.164</ecNumber>
    </submittedName>
</protein>
<dbReference type="RefSeq" id="WP_219818992.1">
    <property type="nucleotide sequence ID" value="NZ_PGLV01000001.1"/>
</dbReference>
<accession>A0A2S5D188</accession>
<dbReference type="SUPFAM" id="SSF53335">
    <property type="entry name" value="S-adenosyl-L-methionine-dependent methyltransferases"/>
    <property type="match status" value="1"/>
</dbReference>
<gene>
    <name evidence="2" type="primary">rebM</name>
    <name evidence="2" type="ORF">LYSIN_01550</name>
</gene>
<feature type="domain" description="Methyltransferase" evidence="1">
    <location>
        <begin position="39"/>
        <end position="180"/>
    </location>
</feature>
<dbReference type="PANTHER" id="PTHR44068">
    <property type="entry name" value="ZGC:194242"/>
    <property type="match status" value="1"/>
</dbReference>
<evidence type="ECO:0000259" key="1">
    <source>
        <dbReference type="Pfam" id="PF13847"/>
    </source>
</evidence>
<dbReference type="Gene3D" id="3.40.50.150">
    <property type="entry name" value="Vaccinia Virus protein VP39"/>
    <property type="match status" value="1"/>
</dbReference>
<evidence type="ECO:0000313" key="3">
    <source>
        <dbReference type="Proteomes" id="UP000237319"/>
    </source>
</evidence>
<keyword evidence="3" id="KW-1185">Reference proteome</keyword>
<reference evidence="2 3" key="1">
    <citation type="submission" date="2017-11" db="EMBL/GenBank/DDBJ databases">
        <title>Genome sequence of Lysinibacillus sphaericus, a lignin-degrading bacteria isolated from municipal solid waste soil.</title>
        <authorList>
            <person name="Persinoti G.F."/>
            <person name="Paixao D.A."/>
            <person name="Bugg T.D."/>
            <person name="Squina F.M."/>
        </authorList>
    </citation>
    <scope>NUCLEOTIDE SEQUENCE [LARGE SCALE GENOMIC DNA]</scope>
    <source>
        <strain evidence="2 3">A1</strain>
    </source>
</reference>
<proteinExistence type="predicted"/>
<dbReference type="InterPro" id="IPR029063">
    <property type="entry name" value="SAM-dependent_MTases_sf"/>
</dbReference>
<organism evidence="2 3">
    <name type="scientific">Lysinibacillus sphaericus</name>
    <name type="common">Bacillus sphaericus</name>
    <dbReference type="NCBI Taxonomy" id="1421"/>
    <lineage>
        <taxon>Bacteria</taxon>
        <taxon>Bacillati</taxon>
        <taxon>Bacillota</taxon>
        <taxon>Bacilli</taxon>
        <taxon>Bacillales</taxon>
        <taxon>Bacillaceae</taxon>
        <taxon>Lysinibacillus</taxon>
    </lineage>
</organism>
<sequence>MIVIQKSKYLDFLSKFGVGGAHPGGMALTKQLLKNENITKHSQILDVGCGTGQTAAYLASHYKANVTGIDNNAIMVEKAQSRMAKLSLPVQIITGSVEHLPLPKQQFDFIIAESVLSFVNKHKALNEIYRLLKFGGRLIAIEFTIQQELDNMSAEEIKQFYGFDTLSTKKDWVALFKQAGFQTIHIRKNTSFSSAPEFHYSQQIEPELYQVMEQNIEMNVKYDGILDYRIFYCTK</sequence>
<dbReference type="Proteomes" id="UP000237319">
    <property type="component" value="Unassembled WGS sequence"/>
</dbReference>
<dbReference type="PANTHER" id="PTHR44068:SF11">
    <property type="entry name" value="GERANYL DIPHOSPHATE 2-C-METHYLTRANSFERASE"/>
    <property type="match status" value="1"/>
</dbReference>
<dbReference type="EC" id="2.1.1.164" evidence="2"/>
<keyword evidence="2" id="KW-0808">Transferase</keyword>
<keyword evidence="2" id="KW-0489">Methyltransferase</keyword>
<dbReference type="CDD" id="cd02440">
    <property type="entry name" value="AdoMet_MTases"/>
    <property type="match status" value="1"/>
</dbReference>
<dbReference type="GO" id="GO:0102082">
    <property type="term" value="F:demethylrebeccamycin--D-glucose O-methyltransferase activity"/>
    <property type="evidence" value="ECO:0007669"/>
    <property type="project" value="UniProtKB-EC"/>
</dbReference>
<dbReference type="GO" id="GO:0032259">
    <property type="term" value="P:methylation"/>
    <property type="evidence" value="ECO:0007669"/>
    <property type="project" value="UniProtKB-KW"/>
</dbReference>
<dbReference type="InterPro" id="IPR050447">
    <property type="entry name" value="Erg6_SMT_methyltransf"/>
</dbReference>
<comment type="caution">
    <text evidence="2">The sequence shown here is derived from an EMBL/GenBank/DDBJ whole genome shotgun (WGS) entry which is preliminary data.</text>
</comment>
<dbReference type="EMBL" id="PGLV01000001">
    <property type="protein sequence ID" value="POZ56767.1"/>
    <property type="molecule type" value="Genomic_DNA"/>
</dbReference>
<dbReference type="InterPro" id="IPR025714">
    <property type="entry name" value="Methyltranfer_dom"/>
</dbReference>
<dbReference type="GO" id="GO:0008757">
    <property type="term" value="F:S-adenosylmethionine-dependent methyltransferase activity"/>
    <property type="evidence" value="ECO:0007669"/>
    <property type="project" value="InterPro"/>
</dbReference>
<evidence type="ECO:0000313" key="2">
    <source>
        <dbReference type="EMBL" id="POZ56767.1"/>
    </source>
</evidence>
<dbReference type="Pfam" id="PF13847">
    <property type="entry name" value="Methyltransf_31"/>
    <property type="match status" value="1"/>
</dbReference>